<dbReference type="RefSeq" id="WP_069810153.1">
    <property type="nucleotide sequence ID" value="NZ_CP017305.1"/>
</dbReference>
<feature type="domain" description="SHOCT" evidence="1">
    <location>
        <begin position="39"/>
        <end position="65"/>
    </location>
</feature>
<dbReference type="Pfam" id="PF09851">
    <property type="entry name" value="SHOCT"/>
    <property type="match status" value="1"/>
</dbReference>
<dbReference type="InterPro" id="IPR018649">
    <property type="entry name" value="SHOCT"/>
</dbReference>
<dbReference type="EMBL" id="CP017305">
    <property type="protein sequence ID" value="AOS84034.1"/>
    <property type="molecule type" value="Genomic_DNA"/>
</dbReference>
<gene>
    <name evidence="2" type="ORF">BIU88_07710</name>
</gene>
<proteinExistence type="predicted"/>
<dbReference type="AlphaFoldDB" id="A0A1D8D5Y3"/>
<name>A0A1D8D5Y3_CHLLM</name>
<evidence type="ECO:0000313" key="3">
    <source>
        <dbReference type="Proteomes" id="UP000095185"/>
    </source>
</evidence>
<evidence type="ECO:0000259" key="1">
    <source>
        <dbReference type="Pfam" id="PF09851"/>
    </source>
</evidence>
<dbReference type="Proteomes" id="UP000095185">
    <property type="component" value="Chromosome"/>
</dbReference>
<reference evidence="2" key="1">
    <citation type="submission" date="2016-09" db="EMBL/GenBank/DDBJ databases">
        <title>Genome sequence of Chlorobaculum limnaeum.</title>
        <authorList>
            <person name="Liu Z."/>
            <person name="Tank M."/>
            <person name="Bryant D.A."/>
        </authorList>
    </citation>
    <scope>NUCLEOTIDE SEQUENCE [LARGE SCALE GENOMIC DNA]</scope>
    <source>
        <strain evidence="2">DSM 1677</strain>
    </source>
</reference>
<protein>
    <recommendedName>
        <fullName evidence="1">SHOCT domain-containing protein</fullName>
    </recommendedName>
</protein>
<organism evidence="2 3">
    <name type="scientific">Chlorobaculum limnaeum</name>
    <dbReference type="NCBI Taxonomy" id="274537"/>
    <lineage>
        <taxon>Bacteria</taxon>
        <taxon>Pseudomonadati</taxon>
        <taxon>Chlorobiota</taxon>
        <taxon>Chlorobiia</taxon>
        <taxon>Chlorobiales</taxon>
        <taxon>Chlorobiaceae</taxon>
        <taxon>Chlorobaculum</taxon>
    </lineage>
</organism>
<keyword evidence="3" id="KW-1185">Reference proteome</keyword>
<dbReference type="KEGG" id="clz:BIU88_07710"/>
<sequence length="67" mass="8053">MMWVPLLIVLALFAMIFNRDYFDGRLFSGGNESRRKARDPLEILKERYARGEIGREEYEEKKNDLER</sequence>
<evidence type="ECO:0000313" key="2">
    <source>
        <dbReference type="EMBL" id="AOS84034.1"/>
    </source>
</evidence>
<accession>A0A1D8D5Y3</accession>